<dbReference type="AlphaFoldDB" id="A0AAV7B7U2"/>
<evidence type="ECO:0000313" key="9">
    <source>
        <dbReference type="Proteomes" id="UP000824782"/>
    </source>
</evidence>
<feature type="transmembrane region" description="Helical" evidence="5">
    <location>
        <begin position="424"/>
        <end position="448"/>
    </location>
</feature>
<evidence type="ECO:0008006" key="10">
    <source>
        <dbReference type="Google" id="ProtNLM"/>
    </source>
</evidence>
<protein>
    <recommendedName>
        <fullName evidence="10">Dendritic cell-specific transmembrane protein-like domain-containing protein</fullName>
    </recommendedName>
</protein>
<accession>A0AAV7B7U2</accession>
<feature type="transmembrane region" description="Helical" evidence="5">
    <location>
        <begin position="588"/>
        <end position="609"/>
    </location>
</feature>
<name>A0AAV7B7U2_ENGPU</name>
<evidence type="ECO:0000256" key="5">
    <source>
        <dbReference type="SAM" id="Phobius"/>
    </source>
</evidence>
<gene>
    <name evidence="8" type="ORF">GDO81_014085</name>
</gene>
<dbReference type="InterPro" id="IPR058842">
    <property type="entry name" value="DCST1_C"/>
</dbReference>
<evidence type="ECO:0000259" key="6">
    <source>
        <dbReference type="Pfam" id="PF07782"/>
    </source>
</evidence>
<dbReference type="GO" id="GO:0016020">
    <property type="term" value="C:membrane"/>
    <property type="evidence" value="ECO:0007669"/>
    <property type="project" value="UniProtKB-SubCell"/>
</dbReference>
<dbReference type="Pfam" id="PF07782">
    <property type="entry name" value="DC_STAMP"/>
    <property type="match status" value="1"/>
</dbReference>
<evidence type="ECO:0000313" key="8">
    <source>
        <dbReference type="EMBL" id="KAG8568638.1"/>
    </source>
</evidence>
<keyword evidence="4 5" id="KW-0472">Membrane</keyword>
<evidence type="ECO:0000256" key="2">
    <source>
        <dbReference type="ARBA" id="ARBA00022692"/>
    </source>
</evidence>
<feature type="transmembrane region" description="Helical" evidence="5">
    <location>
        <begin position="77"/>
        <end position="97"/>
    </location>
</feature>
<proteinExistence type="predicted"/>
<comment type="caution">
    <text evidence="8">The sequence shown here is derived from an EMBL/GenBank/DDBJ whole genome shotgun (WGS) entry which is preliminary data.</text>
</comment>
<comment type="subcellular location">
    <subcellularLocation>
        <location evidence="1">Membrane</location>
        <topology evidence="1">Multi-pass membrane protein</topology>
    </subcellularLocation>
</comment>
<feature type="transmembrane region" description="Helical" evidence="5">
    <location>
        <begin position="252"/>
        <end position="273"/>
    </location>
</feature>
<feature type="transmembrane region" description="Helical" evidence="5">
    <location>
        <begin position="104"/>
        <end position="124"/>
    </location>
</feature>
<dbReference type="InterPro" id="IPR051856">
    <property type="entry name" value="CSR-E3_Ligase_Protein"/>
</dbReference>
<feature type="domain" description="Dendritic cell-specific transmembrane protein-like" evidence="6">
    <location>
        <begin position="369"/>
        <end position="559"/>
    </location>
</feature>
<evidence type="ECO:0000256" key="3">
    <source>
        <dbReference type="ARBA" id="ARBA00022989"/>
    </source>
</evidence>
<dbReference type="PANTHER" id="PTHR21041:SF6">
    <property type="entry name" value="DC-STAMP DOMAIN-CONTAINING PROTEIN 2"/>
    <property type="match status" value="1"/>
</dbReference>
<sequence length="671" mass="76274">MCGWCKNICSCCHCGLKCPSCSSCSCQCTCIPLLCPSEADRLKVEEVTAADYIHEKKKVVRPKIRQDTAIKAALRSFGGFLVGLFITTVYAFVVLFVKNYNLWFCLTTTATLGFFLSLGMAFSIRVRVTMLLMLPQIFSGQAKVIFLFLAFGLVLQGPTANIMENLQRSSKSMACGAQLALNQTKEMASKITKPLMRKLIRGAWAFIANIGDICNDELERPYIKCKKHFDEAKNNCLKVMSFMGFLCNIVDWISHLCGLAKIIVLLCIIPTYVQNFMRKNSNNPLLAAVRNFKDQFNYNMTVVHDYDVKMNSSHSYYQVATSIVKELKENLETFTEMLSMFSYSMVVVCVFTYIQALRYRRKYLMDINHDNIYMTREFIELDVMRAKQKRNTLLPLSSSEGYGFIRPGSCSLTKKEKKGYVFEIINVFRSFLVAALAVVVDYVFYWILDMVSQLMKGEVIARAPTIISLLINGTGYTEEIYESIASAFDVIQNSNITIHTKKCTVLPSEPNYLTYLLIGFMHGLAIFIAIFGVYMQRLRRYICAYYYPTRERMRICHLYNKLLTKRMYLEKSLFQSIRMNDADKGHTNILLILAAKFPCLFGWLANYLGASEKYCMACSQVCIGKLSEEYNSCSTFGCTAIYCPGCSKILNNTCTICMAPIACNDSEDEVV</sequence>
<feature type="transmembrane region" description="Helical" evidence="5">
    <location>
        <begin position="144"/>
        <end position="163"/>
    </location>
</feature>
<organism evidence="8 9">
    <name type="scientific">Engystomops pustulosus</name>
    <name type="common">Tungara frog</name>
    <name type="synonym">Physalaemus pustulosus</name>
    <dbReference type="NCBI Taxonomy" id="76066"/>
    <lineage>
        <taxon>Eukaryota</taxon>
        <taxon>Metazoa</taxon>
        <taxon>Chordata</taxon>
        <taxon>Craniata</taxon>
        <taxon>Vertebrata</taxon>
        <taxon>Euteleostomi</taxon>
        <taxon>Amphibia</taxon>
        <taxon>Batrachia</taxon>
        <taxon>Anura</taxon>
        <taxon>Neobatrachia</taxon>
        <taxon>Hyloidea</taxon>
        <taxon>Leptodactylidae</taxon>
        <taxon>Leiuperinae</taxon>
        <taxon>Engystomops</taxon>
    </lineage>
</organism>
<evidence type="ECO:0000256" key="4">
    <source>
        <dbReference type="ARBA" id="ARBA00023136"/>
    </source>
</evidence>
<dbReference type="EMBL" id="WNYA01000006">
    <property type="protein sequence ID" value="KAG8568638.1"/>
    <property type="molecule type" value="Genomic_DNA"/>
</dbReference>
<evidence type="ECO:0000256" key="1">
    <source>
        <dbReference type="ARBA" id="ARBA00004141"/>
    </source>
</evidence>
<keyword evidence="3 5" id="KW-1133">Transmembrane helix</keyword>
<keyword evidence="2 5" id="KW-0812">Transmembrane</keyword>
<keyword evidence="9" id="KW-1185">Reference proteome</keyword>
<reference evidence="8" key="1">
    <citation type="thesis" date="2020" institute="ProQuest LLC" country="789 East Eisenhower Parkway, Ann Arbor, MI, USA">
        <title>Comparative Genomics and Chromosome Evolution.</title>
        <authorList>
            <person name="Mudd A.B."/>
        </authorList>
    </citation>
    <scope>NUCLEOTIDE SEQUENCE</scope>
    <source>
        <strain evidence="8">237g6f4</strain>
        <tissue evidence="8">Blood</tissue>
    </source>
</reference>
<dbReference type="InterPro" id="IPR012858">
    <property type="entry name" value="DC_STAMP-like"/>
</dbReference>
<dbReference type="PANTHER" id="PTHR21041">
    <property type="entry name" value="DENDRITIC CELL-SPECIFIC TRANSMEMBRANE PROTEIN"/>
    <property type="match status" value="1"/>
</dbReference>
<dbReference type="Proteomes" id="UP000824782">
    <property type="component" value="Unassembled WGS sequence"/>
</dbReference>
<dbReference type="Pfam" id="PF26039">
    <property type="entry name" value="Dcst2"/>
    <property type="match status" value="1"/>
</dbReference>
<evidence type="ECO:0000259" key="7">
    <source>
        <dbReference type="Pfam" id="PF26037"/>
    </source>
</evidence>
<feature type="transmembrane region" description="Helical" evidence="5">
    <location>
        <begin position="512"/>
        <end position="534"/>
    </location>
</feature>
<feature type="domain" description="E3 ubiquitin-protein ligase DCST1-like C-terminal" evidence="7">
    <location>
        <begin position="613"/>
        <end position="660"/>
    </location>
</feature>
<dbReference type="Pfam" id="PF26037">
    <property type="entry name" value="zf-RING_DCST1_C"/>
    <property type="match status" value="1"/>
</dbReference>
<feature type="transmembrane region" description="Helical" evidence="5">
    <location>
        <begin position="337"/>
        <end position="357"/>
    </location>
</feature>